<sequence>MTVKNFEKPYQMKILTTYLKKTNFFLIFNPLTNKTNPLNKKTVRFRLNRLAKVKMMFSVKQAVFDNILKNDVFLIHFKKIIVFLKDLTKLSLLNFSGVNLNTKIYLFNIFTYMNSFCYLQQKLLIFKHFILYFKHFSK</sequence>
<protein>
    <submittedName>
        <fullName evidence="1">Uncharacterized protein</fullName>
    </submittedName>
</protein>
<dbReference type="EMBL" id="MF997423">
    <property type="protein sequence ID" value="AVR57625.1"/>
    <property type="molecule type" value="Genomic_DNA"/>
</dbReference>
<reference evidence="1" key="1">
    <citation type="submission" date="2017-09" db="EMBL/GenBank/DDBJ databases">
        <title>Comparative analysis of the mitochondrial genomes of 6 newly sequenced diatoms reveals group II introns in the barcoding region of cox1.</title>
        <authorList>
            <person name="Keepers K.G."/>
            <person name="Pogoda C.S."/>
            <person name="Kane N.C."/>
            <person name="Hamsher S.E."/>
            <person name="Stepanek J.G."/>
            <person name="Kociolek J.P."/>
        </authorList>
    </citation>
    <scope>NUCLEOTIDE SEQUENCE</scope>
</reference>
<proteinExistence type="predicted"/>
<gene>
    <name evidence="1" type="primary">orf157</name>
</gene>
<dbReference type="AlphaFoldDB" id="A0A2R4A3H3"/>
<name>A0A2R4A3H3_9STRA</name>
<geneLocation type="mitochondrion" evidence="1"/>
<organism evidence="1">
    <name type="scientific">Surirella sp</name>
    <dbReference type="NCBI Taxonomy" id="1526603"/>
    <lineage>
        <taxon>Eukaryota</taxon>
        <taxon>Sar</taxon>
        <taxon>Stramenopiles</taxon>
        <taxon>Ochrophyta</taxon>
        <taxon>Bacillariophyta</taxon>
        <taxon>Bacillariophyceae</taxon>
        <taxon>Bacillariophycidae</taxon>
        <taxon>Surirellales</taxon>
        <taxon>Surirellaceae</taxon>
        <taxon>Surirella</taxon>
    </lineage>
</organism>
<evidence type="ECO:0000313" key="1">
    <source>
        <dbReference type="EMBL" id="AVR57625.1"/>
    </source>
</evidence>
<accession>A0A2R4A3H3</accession>
<keyword evidence="1" id="KW-0496">Mitochondrion</keyword>